<evidence type="ECO:0000313" key="1">
    <source>
        <dbReference type="EMBL" id="GBO19485.1"/>
    </source>
</evidence>
<gene>
    <name evidence="1" type="ORF">AVEN_60725_1</name>
</gene>
<dbReference type="Proteomes" id="UP000499080">
    <property type="component" value="Unassembled WGS sequence"/>
</dbReference>
<name>A0A4Y2V2R0_ARAVE</name>
<reference evidence="1 2" key="1">
    <citation type="journal article" date="2019" name="Sci. Rep.">
        <title>Orb-weaving spider Araneus ventricosus genome elucidates the spidroin gene catalogue.</title>
        <authorList>
            <person name="Kono N."/>
            <person name="Nakamura H."/>
            <person name="Ohtoshi R."/>
            <person name="Moran D.A.P."/>
            <person name="Shinohara A."/>
            <person name="Yoshida Y."/>
            <person name="Fujiwara M."/>
            <person name="Mori M."/>
            <person name="Tomita M."/>
            <person name="Arakawa K."/>
        </authorList>
    </citation>
    <scope>NUCLEOTIDE SEQUENCE [LARGE SCALE GENOMIC DNA]</scope>
</reference>
<accession>A0A4Y2V2R0</accession>
<keyword evidence="2" id="KW-1185">Reference proteome</keyword>
<proteinExistence type="predicted"/>
<comment type="caution">
    <text evidence="1">The sequence shown here is derived from an EMBL/GenBank/DDBJ whole genome shotgun (WGS) entry which is preliminary data.</text>
</comment>
<sequence>MTHRCIPRDGCYNLPYQLVNTLGTMNPRSNAAPWKEFPFRPKNEIPEVNDVSPFSCMAITHRSYMVHISNREWQIELTKREKILSVIHDGQRIIYKF</sequence>
<dbReference type="EMBL" id="BGPR01042959">
    <property type="protein sequence ID" value="GBO19485.1"/>
    <property type="molecule type" value="Genomic_DNA"/>
</dbReference>
<organism evidence="1 2">
    <name type="scientific">Araneus ventricosus</name>
    <name type="common">Orbweaver spider</name>
    <name type="synonym">Epeira ventricosa</name>
    <dbReference type="NCBI Taxonomy" id="182803"/>
    <lineage>
        <taxon>Eukaryota</taxon>
        <taxon>Metazoa</taxon>
        <taxon>Ecdysozoa</taxon>
        <taxon>Arthropoda</taxon>
        <taxon>Chelicerata</taxon>
        <taxon>Arachnida</taxon>
        <taxon>Araneae</taxon>
        <taxon>Araneomorphae</taxon>
        <taxon>Entelegynae</taxon>
        <taxon>Araneoidea</taxon>
        <taxon>Araneidae</taxon>
        <taxon>Araneus</taxon>
    </lineage>
</organism>
<dbReference type="AlphaFoldDB" id="A0A4Y2V2R0"/>
<evidence type="ECO:0000313" key="2">
    <source>
        <dbReference type="Proteomes" id="UP000499080"/>
    </source>
</evidence>
<protein>
    <submittedName>
        <fullName evidence="1">Uncharacterized protein</fullName>
    </submittedName>
</protein>